<dbReference type="PANTHER" id="PTHR44360:SF1">
    <property type="entry name" value="DNAJ HOMOLOG SUBFAMILY B MEMBER 9"/>
    <property type="match status" value="1"/>
</dbReference>
<dbReference type="Proteomes" id="UP000708208">
    <property type="component" value="Unassembled WGS sequence"/>
</dbReference>
<dbReference type="AlphaFoldDB" id="A0A8J2JDR6"/>
<dbReference type="GO" id="GO:0005783">
    <property type="term" value="C:endoplasmic reticulum"/>
    <property type="evidence" value="ECO:0007669"/>
    <property type="project" value="TreeGrafter"/>
</dbReference>
<feature type="domain" description="J" evidence="8">
    <location>
        <begin position="39"/>
        <end position="103"/>
    </location>
</feature>
<feature type="compositionally biased region" description="Basic residues" evidence="6">
    <location>
        <begin position="219"/>
        <end position="228"/>
    </location>
</feature>
<evidence type="ECO:0000256" key="4">
    <source>
        <dbReference type="ARBA" id="ARBA00045428"/>
    </source>
</evidence>
<feature type="chain" id="PRO_5035211375" description="DnaJ homolog subfamily B member 9" evidence="7">
    <location>
        <begin position="32"/>
        <end position="263"/>
    </location>
</feature>
<dbReference type="GO" id="GO:0036503">
    <property type="term" value="P:ERAD pathway"/>
    <property type="evidence" value="ECO:0007669"/>
    <property type="project" value="TreeGrafter"/>
</dbReference>
<dbReference type="SMART" id="SM00271">
    <property type="entry name" value="DnaJ"/>
    <property type="match status" value="1"/>
</dbReference>
<keyword evidence="10" id="KW-1185">Reference proteome</keyword>
<evidence type="ECO:0000256" key="2">
    <source>
        <dbReference type="ARBA" id="ARBA00040158"/>
    </source>
</evidence>
<protein>
    <recommendedName>
        <fullName evidence="2">DnaJ homolog subfamily B member 9</fullName>
    </recommendedName>
    <alternativeName>
        <fullName evidence="3">Endoplasmic reticulum DNA J domain-containing protein 4</fullName>
    </alternativeName>
</protein>
<evidence type="ECO:0000256" key="6">
    <source>
        <dbReference type="SAM" id="MobiDB-lite"/>
    </source>
</evidence>
<dbReference type="OrthoDB" id="552049at2759"/>
<sequence length="263" mass="29848">MDLFGKFASYFFLLVLVMLTVLWEMSSQVTAASSDKKRDYYEILGLSKGATEREIKKAFRKLAVKYHPDKNKEKDAEEKFKEIAEAYEVLSDDDKRKKYDQFGHDAFRSAGGGGGGGHPFNFNFNEFFKNFETNFGGEDFGGDGFRFSFGGGGGHERNHHQKQEGGRRGNNFFTFEDLFNDEDAFGFENHMFGGGDSFFGTHFNGHHHAHEHTHEQAHHAAHSHGHIHRHAGFNHQSQTTQEGRCKTVTQQVGNMITTYTQCS</sequence>
<name>A0A8J2JDR6_9HEXA</name>
<dbReference type="InterPro" id="IPR018253">
    <property type="entry name" value="DnaJ_domain_CS"/>
</dbReference>
<evidence type="ECO:0000313" key="9">
    <source>
        <dbReference type="EMBL" id="CAG7717716.1"/>
    </source>
</evidence>
<dbReference type="PROSITE" id="PS50076">
    <property type="entry name" value="DNAJ_2"/>
    <property type="match status" value="1"/>
</dbReference>
<dbReference type="EMBL" id="CAJVCH010048082">
    <property type="protein sequence ID" value="CAG7717716.1"/>
    <property type="molecule type" value="Genomic_DNA"/>
</dbReference>
<proteinExistence type="predicted"/>
<dbReference type="InterPro" id="IPR001623">
    <property type="entry name" value="DnaJ_domain"/>
</dbReference>
<evidence type="ECO:0000256" key="7">
    <source>
        <dbReference type="SAM" id="SignalP"/>
    </source>
</evidence>
<dbReference type="PROSITE" id="PS00636">
    <property type="entry name" value="DNAJ_1"/>
    <property type="match status" value="1"/>
</dbReference>
<accession>A0A8J2JDR6</accession>
<evidence type="ECO:0000313" key="10">
    <source>
        <dbReference type="Proteomes" id="UP000708208"/>
    </source>
</evidence>
<feature type="region of interest" description="Disordered" evidence="6">
    <location>
        <begin position="207"/>
        <end position="228"/>
    </location>
</feature>
<evidence type="ECO:0000256" key="5">
    <source>
        <dbReference type="ARBA" id="ARBA00046365"/>
    </source>
</evidence>
<comment type="subunit">
    <text evidence="5">Interacts with HSPA5/BiP; interaction is direct. Interacts with ERN1/IRE1 (via the luminal region). Interacts with DERL1.</text>
</comment>
<evidence type="ECO:0000256" key="1">
    <source>
        <dbReference type="ARBA" id="ARBA00023186"/>
    </source>
</evidence>
<dbReference type="InterPro" id="IPR051948">
    <property type="entry name" value="Hsp70_co-chaperone_J-domain"/>
</dbReference>
<dbReference type="FunFam" id="1.10.287.110:FF:000034">
    <property type="entry name" value="Chaperone protein DnaJ"/>
    <property type="match status" value="1"/>
</dbReference>
<keyword evidence="7" id="KW-0732">Signal</keyword>
<evidence type="ECO:0000259" key="8">
    <source>
        <dbReference type="PROSITE" id="PS50076"/>
    </source>
</evidence>
<dbReference type="GO" id="GO:0051087">
    <property type="term" value="F:protein-folding chaperone binding"/>
    <property type="evidence" value="ECO:0007669"/>
    <property type="project" value="TreeGrafter"/>
</dbReference>
<keyword evidence="1" id="KW-0143">Chaperone</keyword>
<comment type="caution">
    <text evidence="9">The sequence shown here is derived from an EMBL/GenBank/DDBJ whole genome shotgun (WGS) entry which is preliminary data.</text>
</comment>
<feature type="signal peptide" evidence="7">
    <location>
        <begin position="1"/>
        <end position="31"/>
    </location>
</feature>
<dbReference type="PANTHER" id="PTHR44360">
    <property type="entry name" value="DNAJ HOMOLOG SUBFAMILY B MEMBER 9"/>
    <property type="match status" value="1"/>
</dbReference>
<dbReference type="Pfam" id="PF00226">
    <property type="entry name" value="DnaJ"/>
    <property type="match status" value="1"/>
</dbReference>
<evidence type="ECO:0000256" key="3">
    <source>
        <dbReference type="ARBA" id="ARBA00041533"/>
    </source>
</evidence>
<gene>
    <name evidence="9" type="ORF">AFUS01_LOCUS7156</name>
</gene>
<dbReference type="GO" id="GO:0051787">
    <property type="term" value="F:misfolded protein binding"/>
    <property type="evidence" value="ECO:0007669"/>
    <property type="project" value="TreeGrafter"/>
</dbReference>
<organism evidence="9 10">
    <name type="scientific">Allacma fusca</name>
    <dbReference type="NCBI Taxonomy" id="39272"/>
    <lineage>
        <taxon>Eukaryota</taxon>
        <taxon>Metazoa</taxon>
        <taxon>Ecdysozoa</taxon>
        <taxon>Arthropoda</taxon>
        <taxon>Hexapoda</taxon>
        <taxon>Collembola</taxon>
        <taxon>Symphypleona</taxon>
        <taxon>Sminthuridae</taxon>
        <taxon>Allacma</taxon>
    </lineage>
</organism>
<dbReference type="CDD" id="cd06257">
    <property type="entry name" value="DnaJ"/>
    <property type="match status" value="1"/>
</dbReference>
<comment type="function">
    <text evidence="4">Co-chaperone for Hsp70 protein HSPA5/BiP that acts as a key repressor of the ERN1/IRE1-mediated unfolded protein response (UPR). J domain-containing co-chaperones stimulate the ATPase activity of Hsp70 proteins and are required for efficient substrate recognition by Hsp70 proteins. In the unstressed endoplasmic reticulum, interacts with the luminal region of ERN1/IRE1 and selectively recruits HSPA5/BiP: HSPA5/BiP disrupts the dimerization of the active ERN1/IRE1 luminal region, thereby inactivating ERN1/IRE1. Also involved in endoplasmic reticulum-associated degradation (ERAD) of misfolded proteins. Required for survival of B-cell progenitors and normal antibody production.</text>
</comment>
<reference evidence="9" key="1">
    <citation type="submission" date="2021-06" db="EMBL/GenBank/DDBJ databases">
        <authorList>
            <person name="Hodson N. C."/>
            <person name="Mongue J. A."/>
            <person name="Jaron S. K."/>
        </authorList>
    </citation>
    <scope>NUCLEOTIDE SEQUENCE</scope>
</reference>